<dbReference type="AlphaFoldDB" id="A0A679II31"/>
<dbReference type="Proteomes" id="UP000502998">
    <property type="component" value="Chromosome"/>
</dbReference>
<protein>
    <submittedName>
        <fullName evidence="1">Uncharacterized protein</fullName>
    </submittedName>
</protein>
<reference evidence="1 2" key="1">
    <citation type="submission" date="2020-02" db="EMBL/GenBank/DDBJ databases">
        <title>Characterization of vanA genotype vancomycin-resistant Enterococcus saigonensis VE80.</title>
        <authorList>
            <person name="Harada T."/>
            <person name="Motooka D."/>
            <person name="Nakamura S."/>
            <person name="Yamamoto Y."/>
            <person name="Kawahara R."/>
            <person name="Kawatsu K."/>
        </authorList>
    </citation>
    <scope>NUCLEOTIDE SEQUENCE [LARGE SCALE GENOMIC DNA]</scope>
    <source>
        <strain evidence="1 2">VE80</strain>
    </source>
</reference>
<dbReference type="EMBL" id="AP022822">
    <property type="protein sequence ID" value="BCA84965.1"/>
    <property type="molecule type" value="Genomic_DNA"/>
</dbReference>
<evidence type="ECO:0000313" key="1">
    <source>
        <dbReference type="EMBL" id="BCA84965.1"/>
    </source>
</evidence>
<accession>A0A679II31</accession>
<evidence type="ECO:0000313" key="2">
    <source>
        <dbReference type="Proteomes" id="UP000502998"/>
    </source>
</evidence>
<keyword evidence="2" id="KW-1185">Reference proteome</keyword>
<organism evidence="1 2">
    <name type="scientific">Enterococcus saigonensis</name>
    <dbReference type="NCBI Taxonomy" id="1805431"/>
    <lineage>
        <taxon>Bacteria</taxon>
        <taxon>Bacillati</taxon>
        <taxon>Bacillota</taxon>
        <taxon>Bacilli</taxon>
        <taxon>Lactobacillales</taxon>
        <taxon>Enterococcaceae</taxon>
        <taxon>Enterococcus</taxon>
    </lineage>
</organism>
<sequence>MKLKRDVLGVVLAFMTAGFIATEINADAYQKVYDTQTKQEQKIHQVVNSEFISNQDKKDLQQTVMDFDKAKTKENRDSLQEKNIYQEKLLTKITSRLEKRKRK</sequence>
<dbReference type="RefSeq" id="WP_232061249.1">
    <property type="nucleotide sequence ID" value="NZ_AP022822.1"/>
</dbReference>
<dbReference type="KEGG" id="esg:EsVE80_04880"/>
<gene>
    <name evidence="1" type="ORF">EsVE80_04880</name>
</gene>
<name>A0A679II31_9ENTE</name>
<proteinExistence type="predicted"/>